<dbReference type="OrthoDB" id="9811884at2"/>
<dbReference type="STRING" id="522306.CAP2UW1_0851"/>
<dbReference type="CAZy" id="GT2">
    <property type="family name" value="Glycosyltransferase Family 2"/>
</dbReference>
<dbReference type="HOGENOM" id="CLU_070021_0_0_4"/>
<dbReference type="eggNOG" id="COG1215">
    <property type="taxonomic scope" value="Bacteria"/>
</dbReference>
<proteinExistence type="predicted"/>
<accession>C7RNQ4</accession>
<reference evidence="3" key="2">
    <citation type="submission" date="2009-09" db="EMBL/GenBank/DDBJ databases">
        <title>Complete sequence of chromosome of Candidatus Accumulibacter phosphatis clade IIA str. UW-1.</title>
        <authorList>
            <consortium name="US DOE Joint Genome Institute"/>
            <person name="Martin H.G."/>
            <person name="Ivanova N."/>
            <person name="Kunin V."/>
            <person name="Warnecke F."/>
            <person name="Barry K."/>
            <person name="He S."/>
            <person name="Salamov A."/>
            <person name="Szeto E."/>
            <person name="Dalin E."/>
            <person name="Pangilinan J.L."/>
            <person name="Lapidus A."/>
            <person name="Lowry S."/>
            <person name="Kyrpides N.C."/>
            <person name="McMahon K.D."/>
            <person name="Hugenholtz P."/>
        </authorList>
    </citation>
    <scope>NUCLEOTIDE SEQUENCE [LARGE SCALE GENOMIC DNA]</scope>
    <source>
        <strain evidence="3">UW-1</strain>
    </source>
</reference>
<evidence type="ECO:0000313" key="3">
    <source>
        <dbReference type="EMBL" id="ACV34190.1"/>
    </source>
</evidence>
<evidence type="ECO:0000256" key="1">
    <source>
        <dbReference type="SAM" id="Phobius"/>
    </source>
</evidence>
<dbReference type="KEGG" id="app:CAP2UW1_0851"/>
<dbReference type="InterPro" id="IPR050834">
    <property type="entry name" value="Glycosyltransf_2"/>
</dbReference>
<evidence type="ECO:0000259" key="2">
    <source>
        <dbReference type="Pfam" id="PF00535"/>
    </source>
</evidence>
<dbReference type="InterPro" id="IPR029044">
    <property type="entry name" value="Nucleotide-diphossugar_trans"/>
</dbReference>
<reference evidence="3" key="1">
    <citation type="submission" date="2009-08" db="EMBL/GenBank/DDBJ databases">
        <authorList>
            <consortium name="US DOE Joint Genome Institute"/>
            <person name="Lucas S."/>
            <person name="Copeland A."/>
            <person name="Lapidus A."/>
            <person name="Glavina del Rio T."/>
            <person name="Dalin E."/>
            <person name="Tice H."/>
            <person name="Bruce D."/>
            <person name="Barry K."/>
            <person name="Pitluck S."/>
            <person name="Lowry S."/>
            <person name="Larimer F."/>
            <person name="Land M."/>
            <person name="Hauser L."/>
            <person name="Kyrpides N."/>
            <person name="Ivanova N."/>
            <person name="McMahon K.D."/>
            <person name="Hugenholtz P."/>
        </authorList>
    </citation>
    <scope>NUCLEOTIDE SEQUENCE</scope>
    <source>
        <strain evidence="3">UW-1</strain>
    </source>
</reference>
<dbReference type="GO" id="GO:0044010">
    <property type="term" value="P:single-species biofilm formation"/>
    <property type="evidence" value="ECO:0007669"/>
    <property type="project" value="TreeGrafter"/>
</dbReference>
<dbReference type="Pfam" id="PF00535">
    <property type="entry name" value="Glycos_transf_2"/>
    <property type="match status" value="1"/>
</dbReference>
<organism evidence="3">
    <name type="scientific">Accumulibacter regalis</name>
    <dbReference type="NCBI Taxonomy" id="522306"/>
    <lineage>
        <taxon>Bacteria</taxon>
        <taxon>Pseudomonadati</taxon>
        <taxon>Pseudomonadota</taxon>
        <taxon>Betaproteobacteria</taxon>
        <taxon>Candidatus Accumulibacter</taxon>
    </lineage>
</organism>
<dbReference type="PANTHER" id="PTHR43685">
    <property type="entry name" value="GLYCOSYLTRANSFERASE"/>
    <property type="match status" value="1"/>
</dbReference>
<keyword evidence="1" id="KW-0812">Transmembrane</keyword>
<protein>
    <submittedName>
        <fullName evidence="3">Glycosyl transferase family 2</fullName>
    </submittedName>
</protein>
<feature type="transmembrane region" description="Helical" evidence="1">
    <location>
        <begin position="276"/>
        <end position="293"/>
    </location>
</feature>
<dbReference type="InterPro" id="IPR001173">
    <property type="entry name" value="Glyco_trans_2-like"/>
</dbReference>
<dbReference type="SUPFAM" id="SSF53448">
    <property type="entry name" value="Nucleotide-diphospho-sugar transferases"/>
    <property type="match status" value="1"/>
</dbReference>
<dbReference type="EMBL" id="CP001715">
    <property type="protein sequence ID" value="ACV34190.1"/>
    <property type="molecule type" value="Genomic_DNA"/>
</dbReference>
<gene>
    <name evidence="3" type="ordered locus">CAP2UW1_0851</name>
</gene>
<feature type="domain" description="Glycosyltransferase 2-like" evidence="2">
    <location>
        <begin position="9"/>
        <end position="127"/>
    </location>
</feature>
<keyword evidence="1" id="KW-1133">Transmembrane helix</keyword>
<dbReference type="AlphaFoldDB" id="C7RNQ4"/>
<keyword evidence="3" id="KW-0808">Transferase</keyword>
<keyword evidence="1" id="KW-0472">Membrane</keyword>
<name>C7RNQ4_ACCRE</name>
<feature type="transmembrane region" description="Helical" evidence="1">
    <location>
        <begin position="245"/>
        <end position="264"/>
    </location>
</feature>
<feature type="transmembrane region" description="Helical" evidence="1">
    <location>
        <begin position="305"/>
        <end position="323"/>
    </location>
</feature>
<sequence length="336" mass="37364">MSRRSPRLSIIIKALNEERLIDACLKSVVGEAERLDGEVILVDSISTDKTVEIAARFPIRIVQFRVLGDRGCGAAIQLGYQFARGDFIYLLDGDMALEPGFVEVALRYLESHPEVAGVGGRLIDLQVKTAADKRRVAHYGALQREQDVLDLGGGGLYRRSAIESVGYAAHRWLPAGEEAELGARLIAAGWRIVRLPHPSVKHTGHDESKAQMLIRLWRSRRLQAYGMLLRMSAGTPWWWRAARTSWHVFIAPMLYLLTLLIAIVSLEFGLSFRTSVIVSGFFLWAGVLGVMVVRKRDLAEGVFAIGAWHVYSLAALIGFSYPIGDPFEPIDSRVIQ</sequence>
<dbReference type="GO" id="GO:0016740">
    <property type="term" value="F:transferase activity"/>
    <property type="evidence" value="ECO:0007669"/>
    <property type="project" value="UniProtKB-KW"/>
</dbReference>
<dbReference type="Gene3D" id="3.90.550.10">
    <property type="entry name" value="Spore Coat Polysaccharide Biosynthesis Protein SpsA, Chain A"/>
    <property type="match status" value="1"/>
</dbReference>
<dbReference type="PANTHER" id="PTHR43685:SF2">
    <property type="entry name" value="GLYCOSYLTRANSFERASE 2-LIKE DOMAIN-CONTAINING PROTEIN"/>
    <property type="match status" value="1"/>
</dbReference>